<dbReference type="PANTHER" id="PTHR43776">
    <property type="entry name" value="TRANSPORT ATP-BINDING PROTEIN"/>
    <property type="match status" value="1"/>
</dbReference>
<evidence type="ECO:0000313" key="7">
    <source>
        <dbReference type="EMBL" id="SDS65592.1"/>
    </source>
</evidence>
<keyword evidence="2" id="KW-0813">Transport</keyword>
<feature type="domain" description="ABC transporter" evidence="6">
    <location>
        <begin position="292"/>
        <end position="538"/>
    </location>
</feature>
<comment type="similarity">
    <text evidence="1">Belongs to the ABC transporter superfamily.</text>
</comment>
<dbReference type="SUPFAM" id="SSF52540">
    <property type="entry name" value="P-loop containing nucleoside triphosphate hydrolases"/>
    <property type="match status" value="2"/>
</dbReference>
<dbReference type="GO" id="GO:0015833">
    <property type="term" value="P:peptide transport"/>
    <property type="evidence" value="ECO:0007669"/>
    <property type="project" value="InterPro"/>
</dbReference>
<dbReference type="Pfam" id="PF00005">
    <property type="entry name" value="ABC_tran"/>
    <property type="match status" value="2"/>
</dbReference>
<dbReference type="PROSITE" id="PS50893">
    <property type="entry name" value="ABC_TRANSPORTER_2"/>
    <property type="match status" value="2"/>
</dbReference>
<proteinExistence type="inferred from homology"/>
<reference evidence="7 8" key="1">
    <citation type="submission" date="2016-10" db="EMBL/GenBank/DDBJ databases">
        <authorList>
            <person name="de Groot N.N."/>
        </authorList>
    </citation>
    <scope>NUCLEOTIDE SEQUENCE [LARGE SCALE GENOMIC DNA]</scope>
    <source>
        <strain evidence="7 8">DSM 21800</strain>
    </source>
</reference>
<evidence type="ECO:0000256" key="4">
    <source>
        <dbReference type="ARBA" id="ARBA00022840"/>
    </source>
</evidence>
<organism evidence="7 8">
    <name type="scientific">Microlunatus soli</name>
    <dbReference type="NCBI Taxonomy" id="630515"/>
    <lineage>
        <taxon>Bacteria</taxon>
        <taxon>Bacillati</taxon>
        <taxon>Actinomycetota</taxon>
        <taxon>Actinomycetes</taxon>
        <taxon>Propionibacteriales</taxon>
        <taxon>Propionibacteriaceae</taxon>
        <taxon>Microlunatus</taxon>
    </lineage>
</organism>
<dbReference type="InterPro" id="IPR003439">
    <property type="entry name" value="ABC_transporter-like_ATP-bd"/>
</dbReference>
<evidence type="ECO:0000256" key="1">
    <source>
        <dbReference type="ARBA" id="ARBA00005417"/>
    </source>
</evidence>
<dbReference type="STRING" id="630515.SAMN04489812_2579"/>
<dbReference type="NCBIfam" id="NF007739">
    <property type="entry name" value="PRK10419.1"/>
    <property type="match status" value="2"/>
</dbReference>
<keyword evidence="4 7" id="KW-0067">ATP-binding</keyword>
<evidence type="ECO:0000259" key="6">
    <source>
        <dbReference type="PROSITE" id="PS50893"/>
    </source>
</evidence>
<evidence type="ECO:0000256" key="3">
    <source>
        <dbReference type="ARBA" id="ARBA00022741"/>
    </source>
</evidence>
<dbReference type="InterPro" id="IPR027417">
    <property type="entry name" value="P-loop_NTPase"/>
</dbReference>
<dbReference type="Gene3D" id="3.40.50.300">
    <property type="entry name" value="P-loop containing nucleotide triphosphate hydrolases"/>
    <property type="match status" value="2"/>
</dbReference>
<dbReference type="InterPro" id="IPR050319">
    <property type="entry name" value="ABC_transp_ATP-bind"/>
</dbReference>
<dbReference type="InterPro" id="IPR013563">
    <property type="entry name" value="Oligopep_ABC_C"/>
</dbReference>
<dbReference type="PANTHER" id="PTHR43776:SF7">
    <property type="entry name" value="D,D-DIPEPTIDE TRANSPORT ATP-BINDING PROTEIN DDPF-RELATED"/>
    <property type="match status" value="1"/>
</dbReference>
<keyword evidence="3" id="KW-0547">Nucleotide-binding</keyword>
<dbReference type="InterPro" id="IPR003593">
    <property type="entry name" value="AAA+_ATPase"/>
</dbReference>
<dbReference type="Pfam" id="PF08352">
    <property type="entry name" value="oligo_HPY"/>
    <property type="match status" value="2"/>
</dbReference>
<dbReference type="RefSeq" id="WP_091525341.1">
    <property type="nucleotide sequence ID" value="NZ_LT629772.1"/>
</dbReference>
<protein>
    <submittedName>
        <fullName evidence="7">Peptide/nickel transport system ATP-binding protein</fullName>
    </submittedName>
</protein>
<name>A0A1H1TZG8_9ACTN</name>
<dbReference type="GO" id="GO:0005524">
    <property type="term" value="F:ATP binding"/>
    <property type="evidence" value="ECO:0007669"/>
    <property type="project" value="UniProtKB-KW"/>
</dbReference>
<keyword evidence="8" id="KW-1185">Reference proteome</keyword>
<dbReference type="EMBL" id="LT629772">
    <property type="protein sequence ID" value="SDS65592.1"/>
    <property type="molecule type" value="Genomic_DNA"/>
</dbReference>
<evidence type="ECO:0000256" key="5">
    <source>
        <dbReference type="SAM" id="MobiDB-lite"/>
    </source>
</evidence>
<dbReference type="OrthoDB" id="5357528at2"/>
<dbReference type="PROSITE" id="PS00211">
    <property type="entry name" value="ABC_TRANSPORTER_1"/>
    <property type="match status" value="2"/>
</dbReference>
<dbReference type="GO" id="GO:0016887">
    <property type="term" value="F:ATP hydrolysis activity"/>
    <property type="evidence" value="ECO:0007669"/>
    <property type="project" value="InterPro"/>
</dbReference>
<sequence length="597" mass="63050">MSEPNDALRPAQGSSVQGAVAEVRDLTISYQADTQQVTVVDGVSFTLERGRTLGLVGESGSGKSTVARTLLGHLRTGSRIDNGRVIVHGQDVFGLAAEPLRRLRGNTVGLVSQNAGDALTPSIRVGDQIAEILRVHGVPAGPQRILELLELVRLPSVETLRRRYPHELSGGQQQRVAIAMAVATDPDILVLDEPTTALDVITQAAVLDLIDDLQSRLGMAVLIVSHDLGVVSAIADEVLVLQDGRTVEHGPADRVLTAPAETYTRQLLSAAPRVSGAEAGPSTGPFGAAVLIRCVDLDVRYPGARRRAVDDFSIDLRQGESVAIVGESGSGKSTVAAALAGLTEAERGRASLALDGRDHDLLASAGRRSTELRRAVQLIFQNADLSLNPRRSVGDAIARPLRVFGRSRGRSTAREAVGTLLTEVGLDPEFAGRLPGQLSGGQRQRVGIARALAAEPRVLIADEITTALDVSVQAEVLDLLERLRTDRGLASVFISHDLAVVRQVADRIVVMKDGRIVESAPTAILFADPRHPYTRQLLAAVLEPGAGRRTVAGDDHDLAPDRDSVAGPSTGSGAGSELITVGDDHVVRVAKGSPQQQ</sequence>
<dbReference type="InterPro" id="IPR017871">
    <property type="entry name" value="ABC_transporter-like_CS"/>
</dbReference>
<evidence type="ECO:0000256" key="2">
    <source>
        <dbReference type="ARBA" id="ARBA00022448"/>
    </source>
</evidence>
<dbReference type="AlphaFoldDB" id="A0A1H1TZG8"/>
<accession>A0A1H1TZG8</accession>
<dbReference type="SMART" id="SM00382">
    <property type="entry name" value="AAA"/>
    <property type="match status" value="2"/>
</dbReference>
<gene>
    <name evidence="7" type="ORF">SAMN04489812_2579</name>
</gene>
<dbReference type="GO" id="GO:0055085">
    <property type="term" value="P:transmembrane transport"/>
    <property type="evidence" value="ECO:0007669"/>
    <property type="project" value="UniProtKB-ARBA"/>
</dbReference>
<dbReference type="NCBIfam" id="NF008453">
    <property type="entry name" value="PRK11308.1"/>
    <property type="match status" value="2"/>
</dbReference>
<feature type="compositionally biased region" description="Basic and acidic residues" evidence="5">
    <location>
        <begin position="551"/>
        <end position="564"/>
    </location>
</feature>
<evidence type="ECO:0000313" key="8">
    <source>
        <dbReference type="Proteomes" id="UP000199103"/>
    </source>
</evidence>
<feature type="domain" description="ABC transporter" evidence="6">
    <location>
        <begin position="23"/>
        <end position="268"/>
    </location>
</feature>
<dbReference type="CDD" id="cd03257">
    <property type="entry name" value="ABC_NikE_OppD_transporters"/>
    <property type="match status" value="2"/>
</dbReference>
<dbReference type="Proteomes" id="UP000199103">
    <property type="component" value="Chromosome I"/>
</dbReference>
<feature type="region of interest" description="Disordered" evidence="5">
    <location>
        <begin position="549"/>
        <end position="583"/>
    </location>
</feature>